<feature type="region of interest" description="Disordered" evidence="4">
    <location>
        <begin position="301"/>
        <end position="322"/>
    </location>
</feature>
<feature type="domain" description="Cytohesin Ubiquitin Protein Inducing" evidence="5">
    <location>
        <begin position="65"/>
        <end position="169"/>
    </location>
</feature>
<feature type="compositionally biased region" description="Pro residues" evidence="4">
    <location>
        <begin position="689"/>
        <end position="701"/>
    </location>
</feature>
<feature type="compositionally biased region" description="Polar residues" evidence="4">
    <location>
        <begin position="566"/>
        <end position="575"/>
    </location>
</feature>
<dbReference type="InterPro" id="IPR047176">
    <property type="entry name" value="FRMD4A/B"/>
</dbReference>
<feature type="region of interest" description="Disordered" evidence="4">
    <location>
        <begin position="590"/>
        <end position="650"/>
    </location>
</feature>
<keyword evidence="2" id="KW-0963">Cytoplasm</keyword>
<feature type="region of interest" description="Disordered" evidence="4">
    <location>
        <begin position="42"/>
        <end position="70"/>
    </location>
</feature>
<evidence type="ECO:0000313" key="7">
    <source>
        <dbReference type="Proteomes" id="UP001151699"/>
    </source>
</evidence>
<proteinExistence type="predicted"/>
<feature type="compositionally biased region" description="Polar residues" evidence="4">
    <location>
        <begin position="623"/>
        <end position="646"/>
    </location>
</feature>
<feature type="region of interest" description="Disordered" evidence="4">
    <location>
        <begin position="681"/>
        <end position="773"/>
    </location>
</feature>
<dbReference type="Pfam" id="PF11819">
    <property type="entry name" value="CUPID"/>
    <property type="match status" value="1"/>
</dbReference>
<evidence type="ECO:0000256" key="1">
    <source>
        <dbReference type="ARBA" id="ARBA00004496"/>
    </source>
</evidence>
<dbReference type="PANTHER" id="PTHR46079">
    <property type="entry name" value="FERM DOMAIN-CONTAINING PROTEIN 4"/>
    <property type="match status" value="1"/>
</dbReference>
<organism evidence="6 7">
    <name type="scientific">Pseudolycoriella hygida</name>
    <dbReference type="NCBI Taxonomy" id="35572"/>
    <lineage>
        <taxon>Eukaryota</taxon>
        <taxon>Metazoa</taxon>
        <taxon>Ecdysozoa</taxon>
        <taxon>Arthropoda</taxon>
        <taxon>Hexapoda</taxon>
        <taxon>Insecta</taxon>
        <taxon>Pterygota</taxon>
        <taxon>Neoptera</taxon>
        <taxon>Endopterygota</taxon>
        <taxon>Diptera</taxon>
        <taxon>Nematocera</taxon>
        <taxon>Sciaroidea</taxon>
        <taxon>Sciaridae</taxon>
        <taxon>Pseudolycoriella</taxon>
    </lineage>
</organism>
<feature type="compositionally biased region" description="Low complexity" evidence="4">
    <location>
        <begin position="709"/>
        <end position="766"/>
    </location>
</feature>
<dbReference type="Proteomes" id="UP001151699">
    <property type="component" value="Unassembled WGS sequence"/>
</dbReference>
<protein>
    <submittedName>
        <fullName evidence="6">FERM domain-containing protein 4B</fullName>
    </submittedName>
</protein>
<dbReference type="EMBL" id="WJQU01001838">
    <property type="protein sequence ID" value="KAJ6633621.1"/>
    <property type="molecule type" value="Genomic_DNA"/>
</dbReference>
<dbReference type="GO" id="GO:0090162">
    <property type="term" value="P:establishment of epithelial cell polarity"/>
    <property type="evidence" value="ECO:0007669"/>
    <property type="project" value="InterPro"/>
</dbReference>
<evidence type="ECO:0000256" key="3">
    <source>
        <dbReference type="ARBA" id="ARBA00023054"/>
    </source>
</evidence>
<keyword evidence="7" id="KW-1185">Reference proteome</keyword>
<evidence type="ECO:0000256" key="4">
    <source>
        <dbReference type="SAM" id="MobiDB-lite"/>
    </source>
</evidence>
<dbReference type="InterPro" id="IPR021774">
    <property type="entry name" value="CUPID"/>
</dbReference>
<evidence type="ECO:0000256" key="2">
    <source>
        <dbReference type="ARBA" id="ARBA00022490"/>
    </source>
</evidence>
<name>A0A9Q0RVJ1_9DIPT</name>
<dbReference type="OrthoDB" id="10063592at2759"/>
<gene>
    <name evidence="6" type="primary">FRMD4B</name>
    <name evidence="6" type="ORF">Bhyg_15969</name>
</gene>
<feature type="compositionally biased region" description="Basic and acidic residues" evidence="4">
    <location>
        <begin position="576"/>
        <end position="585"/>
    </location>
</feature>
<comment type="subcellular location">
    <subcellularLocation>
        <location evidence="1">Cytoplasm</location>
    </subcellularLocation>
</comment>
<reference evidence="6" key="1">
    <citation type="submission" date="2022-07" db="EMBL/GenBank/DDBJ databases">
        <authorList>
            <person name="Trinca V."/>
            <person name="Uliana J.V.C."/>
            <person name="Torres T.T."/>
            <person name="Ward R.J."/>
            <person name="Monesi N."/>
        </authorList>
    </citation>
    <scope>NUCLEOTIDE SEQUENCE</scope>
    <source>
        <strain evidence="6">HSMRA1968</strain>
        <tissue evidence="6">Whole embryos</tissue>
    </source>
</reference>
<evidence type="ECO:0000259" key="5">
    <source>
        <dbReference type="Pfam" id="PF11819"/>
    </source>
</evidence>
<dbReference type="PANTHER" id="PTHR46079:SF2">
    <property type="entry name" value="FERM DOMAIN-CONTAINING PROTEIN"/>
    <property type="match status" value="1"/>
</dbReference>
<dbReference type="GO" id="GO:0005737">
    <property type="term" value="C:cytoplasm"/>
    <property type="evidence" value="ECO:0007669"/>
    <property type="project" value="UniProtKB-SubCell"/>
</dbReference>
<dbReference type="AlphaFoldDB" id="A0A9Q0RVJ1"/>
<feature type="region of interest" description="Disordered" evidence="4">
    <location>
        <begin position="566"/>
        <end position="585"/>
    </location>
</feature>
<sequence length="826" mass="92616">MRIANMAETVLRTSLRTPTLSQLSPTPSLSVSNTSISTHISNPTCLAGTQTSESPTSAAHSPGGSTQAATAQRLQLLKQRKIDLEKLLLEKNNLLQQLCRQEAQIIGCYDFESSDGKSTLRRKVNTAFKLPENLLNGITDKEDEINKLLLGKEIQMKISEASLKMANDLSQTKSIRRKHKTDFETAQQKLTAINQSLNALKKRQNCDVSATSALAYQTHFKQGSPILKTDKYATNNNNFLHPTSSQISPTQFHNNNFVGSAVNSHQLLMKSYSVHGNISPNINNNHSGSMMQRRNSLISNTSSTNMDVMPTPTTPTSSRHHRQDNLSAPFDYTGYHHVHYNANISNNNKPDFLLTDNAISQHKLKQSALLDNDYSLQRYSPISCETDAFNYHNHYNQYSPGDIITTTSTQFRSSPQSSRLMISNQHVNQSRQLPVNHRIDNNSYTQPIAVQGQRKYIDGNQYNQRLDVVVDDSVPMEQLNGRLLSPPITSKGTLMIHQGLGGYWMTLENNERVWCSVDRFASLDRKGQSLKLRKQAPVTLQKQPTISTSLGNIEHISTLNIDESVDNLSISSGNSDQKKFKERQWIETSLDCPGPKLSDQRKLMTPSPPPPILHQREKKKLSSHSMHSPGRSNYLYTSPSNSFQNDKQLHPNCHNALERSFSNSAIVLAPAAKLVSHKPMDFNHQTKPLPIPPKQPYPLPSPTSHVAAPHLNQQHRQPQHHPIQQQLSPSRPQQLSPSRPQQLSPSRPQQQKQLRRTASSASSASANLMNNSTNIQVESPKNMTVVQPAKFQPYKEESKPFEMADFYKYSTKFRQKNIGTEAAAET</sequence>
<accession>A0A9Q0RVJ1</accession>
<evidence type="ECO:0000313" key="6">
    <source>
        <dbReference type="EMBL" id="KAJ6633621.1"/>
    </source>
</evidence>
<keyword evidence="3" id="KW-0175">Coiled coil</keyword>
<comment type="caution">
    <text evidence="6">The sequence shown here is derived from an EMBL/GenBank/DDBJ whole genome shotgun (WGS) entry which is preliminary data.</text>
</comment>